<dbReference type="AlphaFoldDB" id="A0ABD1AEA2"/>
<keyword evidence="10" id="KW-1185">Reference proteome</keyword>
<dbReference type="InterPro" id="IPR002100">
    <property type="entry name" value="TF_MADSbox"/>
</dbReference>
<evidence type="ECO:0000256" key="6">
    <source>
        <dbReference type="SAM" id="MobiDB-lite"/>
    </source>
</evidence>
<keyword evidence="5" id="KW-0539">Nucleus</keyword>
<organism evidence="9 10">
    <name type="scientific">Cardamine amara subsp. amara</name>
    <dbReference type="NCBI Taxonomy" id="228776"/>
    <lineage>
        <taxon>Eukaryota</taxon>
        <taxon>Viridiplantae</taxon>
        <taxon>Streptophyta</taxon>
        <taxon>Embryophyta</taxon>
        <taxon>Tracheophyta</taxon>
        <taxon>Spermatophyta</taxon>
        <taxon>Magnoliopsida</taxon>
        <taxon>eudicotyledons</taxon>
        <taxon>Gunneridae</taxon>
        <taxon>Pentapetalae</taxon>
        <taxon>rosids</taxon>
        <taxon>malvids</taxon>
        <taxon>Brassicales</taxon>
        <taxon>Brassicaceae</taxon>
        <taxon>Cardamineae</taxon>
        <taxon>Cardamine</taxon>
    </lineage>
</organism>
<feature type="compositionally biased region" description="Basic and acidic residues" evidence="6">
    <location>
        <begin position="162"/>
        <end position="174"/>
    </location>
</feature>
<protein>
    <submittedName>
        <fullName evidence="9">Agamous-like MADS-box protein AGL63</fullName>
    </submittedName>
</protein>
<comment type="subcellular location">
    <subcellularLocation>
        <location evidence="1">Nucleus</location>
    </subcellularLocation>
</comment>
<evidence type="ECO:0000313" key="9">
    <source>
        <dbReference type="EMBL" id="KAL1204994.1"/>
    </source>
</evidence>
<dbReference type="CDD" id="cd00265">
    <property type="entry name" value="MADS_MEF2_like"/>
    <property type="match status" value="1"/>
</dbReference>
<dbReference type="GO" id="GO:0005634">
    <property type="term" value="C:nucleus"/>
    <property type="evidence" value="ECO:0007669"/>
    <property type="project" value="UniProtKB-SubCell"/>
</dbReference>
<feature type="domain" description="K-box" evidence="8">
    <location>
        <begin position="89"/>
        <end position="190"/>
    </location>
</feature>
<comment type="caution">
    <text evidence="9">The sequence shown here is derived from an EMBL/GenBank/DDBJ whole genome shotgun (WGS) entry which is preliminary data.</text>
</comment>
<evidence type="ECO:0000256" key="2">
    <source>
        <dbReference type="ARBA" id="ARBA00023015"/>
    </source>
</evidence>
<feature type="region of interest" description="Disordered" evidence="6">
    <location>
        <begin position="233"/>
        <end position="256"/>
    </location>
</feature>
<dbReference type="SMART" id="SM00432">
    <property type="entry name" value="MADS"/>
    <property type="match status" value="1"/>
</dbReference>
<feature type="compositionally biased region" description="Low complexity" evidence="6">
    <location>
        <begin position="235"/>
        <end position="256"/>
    </location>
</feature>
<evidence type="ECO:0000313" key="10">
    <source>
        <dbReference type="Proteomes" id="UP001558713"/>
    </source>
</evidence>
<evidence type="ECO:0000259" key="7">
    <source>
        <dbReference type="PROSITE" id="PS50066"/>
    </source>
</evidence>
<dbReference type="SUPFAM" id="SSF55455">
    <property type="entry name" value="SRF-like"/>
    <property type="match status" value="1"/>
</dbReference>
<dbReference type="Pfam" id="PF00319">
    <property type="entry name" value="SRF-TF"/>
    <property type="match status" value="1"/>
</dbReference>
<dbReference type="PROSITE" id="PS50066">
    <property type="entry name" value="MADS_BOX_2"/>
    <property type="match status" value="1"/>
</dbReference>
<evidence type="ECO:0000256" key="3">
    <source>
        <dbReference type="ARBA" id="ARBA00023125"/>
    </source>
</evidence>
<accession>A0ABD1AEA2</accession>
<reference evidence="9 10" key="1">
    <citation type="submission" date="2024-04" db="EMBL/GenBank/DDBJ databases">
        <title>Genome assembly C_amara_ONT_v2.</title>
        <authorList>
            <person name="Yant L."/>
            <person name="Moore C."/>
            <person name="Slenker M."/>
        </authorList>
    </citation>
    <scope>NUCLEOTIDE SEQUENCE [LARGE SCALE GENOMIC DNA]</scope>
    <source>
        <tissue evidence="9">Leaf</tissue>
    </source>
</reference>
<dbReference type="Gene3D" id="3.40.1810.10">
    <property type="entry name" value="Transcription factor, MADS-box"/>
    <property type="match status" value="1"/>
</dbReference>
<dbReference type="PRINTS" id="PR00404">
    <property type="entry name" value="MADSDOMAIN"/>
</dbReference>
<sequence length="256" mass="29705">MRKGKIVIKKIEEKIRRQVTFAKRRKSLMKKAHELSVLCDVPIGLIIFSHSNKLYDFCSHSTSMENLIMRYQWEKGHTTADHSFNPDHCSICVKTKEAMMREIKNLKLNIQLYGGHSLNLLTYDDLLRFELHLESSLQHARARKFELMHQQQQMDNLTGKGKGKEIQKDEESQHFNHPGQGSSWEQLMRQAERQMMTCQRQEDYDDVTRRQVKEFPFYGEEQPTGVLQLLHTLLPSPSEPASSPGPKLSLSPGSIK</sequence>
<dbReference type="InterPro" id="IPR050142">
    <property type="entry name" value="MADS-box/MEF2_TF"/>
</dbReference>
<proteinExistence type="predicted"/>
<evidence type="ECO:0000256" key="1">
    <source>
        <dbReference type="ARBA" id="ARBA00004123"/>
    </source>
</evidence>
<feature type="region of interest" description="Disordered" evidence="6">
    <location>
        <begin position="158"/>
        <end position="182"/>
    </location>
</feature>
<dbReference type="InterPro" id="IPR036879">
    <property type="entry name" value="TF_MADSbox_sf"/>
</dbReference>
<dbReference type="GO" id="GO:0003677">
    <property type="term" value="F:DNA binding"/>
    <property type="evidence" value="ECO:0007669"/>
    <property type="project" value="UniProtKB-KW"/>
</dbReference>
<feature type="domain" description="MADS-box" evidence="7">
    <location>
        <begin position="1"/>
        <end position="61"/>
    </location>
</feature>
<keyword evidence="3" id="KW-0238">DNA-binding</keyword>
<gene>
    <name evidence="9" type="ORF">V5N11_016343</name>
</gene>
<keyword evidence="4" id="KW-0804">Transcription</keyword>
<evidence type="ECO:0000256" key="4">
    <source>
        <dbReference type="ARBA" id="ARBA00023163"/>
    </source>
</evidence>
<dbReference type="InterPro" id="IPR002487">
    <property type="entry name" value="TF_Kbox"/>
</dbReference>
<dbReference type="PANTHER" id="PTHR48019">
    <property type="entry name" value="SERUM RESPONSE FACTOR HOMOLOG"/>
    <property type="match status" value="1"/>
</dbReference>
<dbReference type="PROSITE" id="PS51297">
    <property type="entry name" value="K_BOX"/>
    <property type="match status" value="1"/>
</dbReference>
<keyword evidence="2" id="KW-0805">Transcription regulation</keyword>
<dbReference type="EMBL" id="JBANAX010000525">
    <property type="protein sequence ID" value="KAL1204994.1"/>
    <property type="molecule type" value="Genomic_DNA"/>
</dbReference>
<name>A0ABD1AEA2_CARAN</name>
<evidence type="ECO:0000259" key="8">
    <source>
        <dbReference type="PROSITE" id="PS51297"/>
    </source>
</evidence>
<dbReference type="InterPro" id="IPR033896">
    <property type="entry name" value="MEF2-like_N"/>
</dbReference>
<dbReference type="Proteomes" id="UP001558713">
    <property type="component" value="Unassembled WGS sequence"/>
</dbReference>
<evidence type="ECO:0000256" key="5">
    <source>
        <dbReference type="ARBA" id="ARBA00023242"/>
    </source>
</evidence>